<reference evidence="7 8" key="1">
    <citation type="submission" date="2015-07" db="EMBL/GenBank/DDBJ databases">
        <title>Genome sequencing of Kibdelosporangium phytohabitans.</title>
        <authorList>
            <person name="Qin S."/>
            <person name="Xing K."/>
        </authorList>
    </citation>
    <scope>NUCLEOTIDE SEQUENCE [LARGE SCALE GENOMIC DNA]</scope>
    <source>
        <strain evidence="7 8">KLBMP1111</strain>
    </source>
</reference>
<evidence type="ECO:0000259" key="6">
    <source>
        <dbReference type="Pfam" id="PF01979"/>
    </source>
</evidence>
<keyword evidence="8" id="KW-1185">Reference proteome</keyword>
<proteinExistence type="inferred from homology"/>
<comment type="similarity">
    <text evidence="2">Belongs to the metallo-dependent hydrolases superfamily. Hydantoinase/dihydropyrimidinase family.</text>
</comment>
<dbReference type="PANTHER" id="PTHR11647:SF1">
    <property type="entry name" value="COLLAPSIN RESPONSE MEDIATOR PROTEIN"/>
    <property type="match status" value="1"/>
</dbReference>
<dbReference type="Pfam" id="PF01979">
    <property type="entry name" value="Amidohydro_1"/>
    <property type="match status" value="1"/>
</dbReference>
<dbReference type="InterPro" id="IPR006680">
    <property type="entry name" value="Amidohydro-rel"/>
</dbReference>
<evidence type="ECO:0000313" key="8">
    <source>
        <dbReference type="Proteomes" id="UP000063699"/>
    </source>
</evidence>
<dbReference type="RefSeq" id="WP_054289968.1">
    <property type="nucleotide sequence ID" value="NZ_CP012752.1"/>
</dbReference>
<evidence type="ECO:0000256" key="2">
    <source>
        <dbReference type="ARBA" id="ARBA00008829"/>
    </source>
</evidence>
<dbReference type="STRING" id="860235.AOZ06_15065"/>
<dbReference type="AlphaFoldDB" id="A0A0N9I0W4"/>
<dbReference type="SUPFAM" id="SSF51556">
    <property type="entry name" value="Metallo-dependent hydrolases"/>
    <property type="match status" value="1"/>
</dbReference>
<dbReference type="FunFam" id="3.20.20.140:FF:000037">
    <property type="entry name" value="Dihydropyrimidinase"/>
    <property type="match status" value="1"/>
</dbReference>
<accession>A0A0N9I0W4</accession>
<feature type="domain" description="Amidohydrolase-related" evidence="6">
    <location>
        <begin position="50"/>
        <end position="436"/>
    </location>
</feature>
<dbReference type="CDD" id="cd01314">
    <property type="entry name" value="D-HYD"/>
    <property type="match status" value="1"/>
</dbReference>
<evidence type="ECO:0000313" key="7">
    <source>
        <dbReference type="EMBL" id="ALG08061.1"/>
    </source>
</evidence>
<dbReference type="InterPro" id="IPR011059">
    <property type="entry name" value="Metal-dep_hydrolase_composite"/>
</dbReference>
<dbReference type="OrthoDB" id="9775759at2"/>
<organism evidence="7 8">
    <name type="scientific">Kibdelosporangium phytohabitans</name>
    <dbReference type="NCBI Taxonomy" id="860235"/>
    <lineage>
        <taxon>Bacteria</taxon>
        <taxon>Bacillati</taxon>
        <taxon>Actinomycetota</taxon>
        <taxon>Actinomycetes</taxon>
        <taxon>Pseudonocardiales</taxon>
        <taxon>Pseudonocardiaceae</taxon>
        <taxon>Kibdelosporangium</taxon>
    </lineage>
</organism>
<comment type="cofactor">
    <cofactor evidence="1">
        <name>Zn(2+)</name>
        <dbReference type="ChEBI" id="CHEBI:29105"/>
    </cofactor>
</comment>
<dbReference type="Proteomes" id="UP000063699">
    <property type="component" value="Chromosome"/>
</dbReference>
<dbReference type="GO" id="GO:0046872">
    <property type="term" value="F:metal ion binding"/>
    <property type="evidence" value="ECO:0007669"/>
    <property type="project" value="UniProtKB-KW"/>
</dbReference>
<comment type="PTM">
    <text evidence="5">Carbamylation allows a single lysine to coordinate two divalent metal cations.</text>
</comment>
<gene>
    <name evidence="7" type="ORF">AOZ06_15065</name>
</gene>
<keyword evidence="4" id="KW-0378">Hydrolase</keyword>
<feature type="modified residue" description="N6-carboxylysine" evidence="5">
    <location>
        <position position="150"/>
    </location>
</feature>
<dbReference type="EMBL" id="CP012752">
    <property type="protein sequence ID" value="ALG08061.1"/>
    <property type="molecule type" value="Genomic_DNA"/>
</dbReference>
<evidence type="ECO:0000256" key="1">
    <source>
        <dbReference type="ARBA" id="ARBA00001947"/>
    </source>
</evidence>
<dbReference type="InterPro" id="IPR011778">
    <property type="entry name" value="Hydantoinase/dihydroPyrase"/>
</dbReference>
<evidence type="ECO:0000256" key="5">
    <source>
        <dbReference type="PIRSR" id="PIRSR611778-50"/>
    </source>
</evidence>
<dbReference type="PANTHER" id="PTHR11647">
    <property type="entry name" value="HYDRANTOINASE/DIHYDROPYRIMIDINASE FAMILY MEMBER"/>
    <property type="match status" value="1"/>
</dbReference>
<dbReference type="InterPro" id="IPR032466">
    <property type="entry name" value="Metal_Hydrolase"/>
</dbReference>
<protein>
    <submittedName>
        <fullName evidence="7">Phenylhydantoinase</fullName>
    </submittedName>
</protein>
<dbReference type="SUPFAM" id="SSF51338">
    <property type="entry name" value="Composite domain of metallo-dependent hydrolases"/>
    <property type="match status" value="2"/>
</dbReference>
<dbReference type="NCBIfam" id="TIGR02033">
    <property type="entry name" value="D-hydantoinase"/>
    <property type="match status" value="1"/>
</dbReference>
<evidence type="ECO:0000256" key="4">
    <source>
        <dbReference type="ARBA" id="ARBA00022801"/>
    </source>
</evidence>
<evidence type="ECO:0000256" key="3">
    <source>
        <dbReference type="ARBA" id="ARBA00022723"/>
    </source>
</evidence>
<name>A0A0N9I0W4_9PSEU</name>
<dbReference type="KEGG" id="kphy:AOZ06_15065"/>
<sequence length="461" mass="49343">MRTLIKGGTVLSATGAVLADVLVDGETVAALSAPGIEWQAGKVIDATGKYVLPGGIDAHTHMEMPFGGTSSNDTFETGTTAAAWGGTTTIIDFAVQAKGTTLQSTLDKWHSKADGNCAIDYGFHMIVSDVNDTSLKEMQTCIDQGVNSFKMFMAYPGVFYATDGEILRAMQRAENTGGLIMMHAENGIAIDELVAQALREGRTDPVQHGLTRPSALEGEATSRAITLAKVTGAPLYIVHLSAAEALEAVANARNTGQNVFAETCPQYLYLSIEDLAKPGFEGSKYVASPPLRPKEHQASLWNGLRTNDLSVVSTDHCPFCFNEQKELGRGDFSKIPNGIPGVEHRMDLLHQGVVAGELSLARWVEITSTTPARMFGLYPRKGTISPGSDADIVVYDPAAKQTLSVETHHMNVDYSAYEGMEITGKVDTVLSRGRVVVAGNAFHGSAGHGQFLSRDLCQYLN</sequence>
<dbReference type="Gene3D" id="2.30.40.10">
    <property type="entry name" value="Urease, subunit C, domain 1"/>
    <property type="match status" value="1"/>
</dbReference>
<keyword evidence="3" id="KW-0479">Metal-binding</keyword>
<dbReference type="Gene3D" id="3.20.20.140">
    <property type="entry name" value="Metal-dependent hydrolases"/>
    <property type="match status" value="1"/>
</dbReference>
<dbReference type="GO" id="GO:0016812">
    <property type="term" value="F:hydrolase activity, acting on carbon-nitrogen (but not peptide) bonds, in cyclic amides"/>
    <property type="evidence" value="ECO:0007669"/>
    <property type="project" value="TreeGrafter"/>
</dbReference>
<dbReference type="InterPro" id="IPR050378">
    <property type="entry name" value="Metallo-dep_Hydrolases_sf"/>
</dbReference>
<dbReference type="GO" id="GO:0005829">
    <property type="term" value="C:cytosol"/>
    <property type="evidence" value="ECO:0007669"/>
    <property type="project" value="TreeGrafter"/>
</dbReference>